<protein>
    <submittedName>
        <fullName evidence="1">Uncharacterized protein</fullName>
    </submittedName>
</protein>
<evidence type="ECO:0000313" key="2">
    <source>
        <dbReference type="Proteomes" id="UP001221142"/>
    </source>
</evidence>
<reference evidence="1" key="1">
    <citation type="submission" date="2023-03" db="EMBL/GenBank/DDBJ databases">
        <title>Massive genome expansion in bonnet fungi (Mycena s.s.) driven by repeated elements and novel gene families across ecological guilds.</title>
        <authorList>
            <consortium name="Lawrence Berkeley National Laboratory"/>
            <person name="Harder C.B."/>
            <person name="Miyauchi S."/>
            <person name="Viragh M."/>
            <person name="Kuo A."/>
            <person name="Thoen E."/>
            <person name="Andreopoulos B."/>
            <person name="Lu D."/>
            <person name="Skrede I."/>
            <person name="Drula E."/>
            <person name="Henrissat B."/>
            <person name="Morin E."/>
            <person name="Kohler A."/>
            <person name="Barry K."/>
            <person name="LaButti K."/>
            <person name="Morin E."/>
            <person name="Salamov A."/>
            <person name="Lipzen A."/>
            <person name="Mereny Z."/>
            <person name="Hegedus B."/>
            <person name="Baldrian P."/>
            <person name="Stursova M."/>
            <person name="Weitz H."/>
            <person name="Taylor A."/>
            <person name="Grigoriev I.V."/>
            <person name="Nagy L.G."/>
            <person name="Martin F."/>
            <person name="Kauserud H."/>
        </authorList>
    </citation>
    <scope>NUCLEOTIDE SEQUENCE</scope>
    <source>
        <strain evidence="1">9284</strain>
    </source>
</reference>
<dbReference type="EMBL" id="JARKIF010000002">
    <property type="protein sequence ID" value="KAJ7646744.1"/>
    <property type="molecule type" value="Genomic_DNA"/>
</dbReference>
<organism evidence="1 2">
    <name type="scientific">Roridomyces roridus</name>
    <dbReference type="NCBI Taxonomy" id="1738132"/>
    <lineage>
        <taxon>Eukaryota</taxon>
        <taxon>Fungi</taxon>
        <taxon>Dikarya</taxon>
        <taxon>Basidiomycota</taxon>
        <taxon>Agaricomycotina</taxon>
        <taxon>Agaricomycetes</taxon>
        <taxon>Agaricomycetidae</taxon>
        <taxon>Agaricales</taxon>
        <taxon>Marasmiineae</taxon>
        <taxon>Mycenaceae</taxon>
        <taxon>Roridomyces</taxon>
    </lineage>
</organism>
<name>A0AAD7FW96_9AGAR</name>
<comment type="caution">
    <text evidence="1">The sequence shown here is derived from an EMBL/GenBank/DDBJ whole genome shotgun (WGS) entry which is preliminary data.</text>
</comment>
<dbReference type="Proteomes" id="UP001221142">
    <property type="component" value="Unassembled WGS sequence"/>
</dbReference>
<evidence type="ECO:0000313" key="1">
    <source>
        <dbReference type="EMBL" id="KAJ7646744.1"/>
    </source>
</evidence>
<keyword evidence="2" id="KW-1185">Reference proteome</keyword>
<dbReference type="AlphaFoldDB" id="A0AAD7FW96"/>
<proteinExistence type="predicted"/>
<gene>
    <name evidence="1" type="ORF">FB45DRAFT_860195</name>
</gene>
<accession>A0AAD7FW96</accession>
<sequence length="424" mass="46918">MFLLGTTQASLQLANGVTLFQLLQQAVRLRTDTNDDPAVLYLERLSNALGLTKFIVLSINNSFPSVDFLILADGVLAAVSVLFDMEFPPFGDHTARIAHNIRLRIPSSQYEYTLILATVTNIMITGVTSRSIFTNSGPILTQLRFRLQQSRINLDRTPVLVRTFALLQFHSILHPLDLTPVVGNPVTLGLCGVTGWTPSPSSDFSSLSGVLRPRVPVILTPVVLIRDSSQPRIRHLTTGQTGKWTHYFADGQEINYLPAGRIWWMTREASHLNSASQGNIFHKQYIRAGTIIIILVGTGKSNTPTLELIQNITVSISMQAVNIIPTITLVMGTSNEGHPQGIDDARPKFTALREAVTIRPVSTQANAPQILSQVIDIARMEDTFLCKVQSESHSGFKATNVETTEKIWSSNDMDEDKFRKFAQQ</sequence>